<dbReference type="EMBL" id="RJVU01038599">
    <property type="protein sequence ID" value="ROL46303.1"/>
    <property type="molecule type" value="Genomic_DNA"/>
</dbReference>
<comment type="caution">
    <text evidence="1">The sequence shown here is derived from an EMBL/GenBank/DDBJ whole genome shotgun (WGS) entry which is preliminary data.</text>
</comment>
<evidence type="ECO:0000313" key="2">
    <source>
        <dbReference type="Proteomes" id="UP000281406"/>
    </source>
</evidence>
<dbReference type="Proteomes" id="UP000281406">
    <property type="component" value="Unassembled WGS sequence"/>
</dbReference>
<dbReference type="AlphaFoldDB" id="A0A3N0YJH0"/>
<proteinExistence type="predicted"/>
<organism evidence="1 2">
    <name type="scientific">Anabarilius grahami</name>
    <name type="common">Kanglang fish</name>
    <name type="synonym">Barilius grahami</name>
    <dbReference type="NCBI Taxonomy" id="495550"/>
    <lineage>
        <taxon>Eukaryota</taxon>
        <taxon>Metazoa</taxon>
        <taxon>Chordata</taxon>
        <taxon>Craniata</taxon>
        <taxon>Vertebrata</taxon>
        <taxon>Euteleostomi</taxon>
        <taxon>Actinopterygii</taxon>
        <taxon>Neopterygii</taxon>
        <taxon>Teleostei</taxon>
        <taxon>Ostariophysi</taxon>
        <taxon>Cypriniformes</taxon>
        <taxon>Xenocyprididae</taxon>
        <taxon>Xenocypridinae</taxon>
        <taxon>Xenocypridinae incertae sedis</taxon>
        <taxon>Anabarilius</taxon>
    </lineage>
</organism>
<gene>
    <name evidence="1" type="ORF">DPX16_9038</name>
</gene>
<evidence type="ECO:0000313" key="1">
    <source>
        <dbReference type="EMBL" id="ROL46303.1"/>
    </source>
</evidence>
<protein>
    <submittedName>
        <fullName evidence="1">Uncharacterized protein</fullName>
    </submittedName>
</protein>
<name>A0A3N0YJH0_ANAGA</name>
<keyword evidence="2" id="KW-1185">Reference proteome</keyword>
<sequence length="127" mass="13688">MMAGVEEPEELRCVDSAIASVIDDIDSAFILKEQQRTAIKAFVVTGTHHVMATTPECFHVPTVMSGVIHIMPAQPETIHIMPARSESLHVIAALKCLHLHGSLNCQRCPGGVLACQACPCSMAQLRS</sequence>
<accession>A0A3N0YJH0</accession>
<reference evidence="1 2" key="1">
    <citation type="submission" date="2018-10" db="EMBL/GenBank/DDBJ databases">
        <title>Genome assembly for a Yunnan-Guizhou Plateau 3E fish, Anabarilius grahami (Regan), and its evolutionary and genetic applications.</title>
        <authorList>
            <person name="Jiang W."/>
        </authorList>
    </citation>
    <scope>NUCLEOTIDE SEQUENCE [LARGE SCALE GENOMIC DNA]</scope>
    <source>
        <strain evidence="1">AG-KIZ</strain>
        <tissue evidence="1">Muscle</tissue>
    </source>
</reference>